<protein>
    <submittedName>
        <fullName evidence="1">JNK protein</fullName>
    </submittedName>
</protein>
<gene>
    <name evidence="1" type="primary">JNK</name>
    <name evidence="1" type="ORF">SNEC2469_LOCUS24810</name>
</gene>
<dbReference type="AlphaFoldDB" id="A0A812ZI82"/>
<dbReference type="InterPro" id="IPR032710">
    <property type="entry name" value="NTF2-like_dom_sf"/>
</dbReference>
<sequence length="344" mass="37032">VEYTFGYKTAKDGKLRIFLHHSSVPFDPETSFVISEEEVQKAQEAWASAIKQISKTYLGGGDYVTAATQAAGELYGYGHSEVLFKPTKASEAQFRPSANDALSYFVGHQAVEGGHLEDSGFAINGGKGWSEVVFENHQTKLNGPIAIAMGNYHFTCAATGDKTKVEYTFGYKKNVDGKLRIFLHHSSVPYVSAGSPTVVANLISEEEVQKAQEAWASAIKQISKTYLEGGDYVAAAAEAAGELYGYGHSEVLFKPTKAAEAQFRPSASDAMSYFVGSDAVEGGHAEDSGFAINGGKGWSNVVFENHQTKLTGDLAIAMGNYYFTCAETGAENKVEYTFGYLGAE</sequence>
<dbReference type="OrthoDB" id="443606at2759"/>
<evidence type="ECO:0000313" key="1">
    <source>
        <dbReference type="EMBL" id="CAE7829979.1"/>
    </source>
</evidence>
<keyword evidence="2" id="KW-1185">Reference proteome</keyword>
<feature type="non-terminal residue" evidence="1">
    <location>
        <position position="1"/>
    </location>
</feature>
<dbReference type="Proteomes" id="UP000601435">
    <property type="component" value="Unassembled WGS sequence"/>
</dbReference>
<reference evidence="1" key="1">
    <citation type="submission" date="2021-02" db="EMBL/GenBank/DDBJ databases">
        <authorList>
            <person name="Dougan E. K."/>
            <person name="Rhodes N."/>
            <person name="Thang M."/>
            <person name="Chan C."/>
        </authorList>
    </citation>
    <scope>NUCLEOTIDE SEQUENCE</scope>
</reference>
<comment type="caution">
    <text evidence="1">The sequence shown here is derived from an EMBL/GenBank/DDBJ whole genome shotgun (WGS) entry which is preliminary data.</text>
</comment>
<dbReference type="Gene3D" id="3.10.450.50">
    <property type="match status" value="2"/>
</dbReference>
<accession>A0A812ZI82</accession>
<proteinExistence type="predicted"/>
<organism evidence="1 2">
    <name type="scientific">Symbiodinium necroappetens</name>
    <dbReference type="NCBI Taxonomy" id="1628268"/>
    <lineage>
        <taxon>Eukaryota</taxon>
        <taxon>Sar</taxon>
        <taxon>Alveolata</taxon>
        <taxon>Dinophyceae</taxon>
        <taxon>Suessiales</taxon>
        <taxon>Symbiodiniaceae</taxon>
        <taxon>Symbiodinium</taxon>
    </lineage>
</organism>
<dbReference type="SUPFAM" id="SSF54427">
    <property type="entry name" value="NTF2-like"/>
    <property type="match status" value="1"/>
</dbReference>
<dbReference type="EMBL" id="CAJNJA010048263">
    <property type="protein sequence ID" value="CAE7829979.1"/>
    <property type="molecule type" value="Genomic_DNA"/>
</dbReference>
<evidence type="ECO:0000313" key="2">
    <source>
        <dbReference type="Proteomes" id="UP000601435"/>
    </source>
</evidence>
<name>A0A812ZI82_9DINO</name>